<dbReference type="AlphaFoldDB" id="X5E3T2"/>
<gene>
    <name evidence="1" type="ORF">FH5T_15735</name>
    <name evidence="2" type="ORF">SAMN05444285_10565</name>
</gene>
<dbReference type="STRING" id="1168034.FH5T_15735"/>
<dbReference type="EMBL" id="FOHT01000005">
    <property type="protein sequence ID" value="SET04763.1"/>
    <property type="molecule type" value="Genomic_DNA"/>
</dbReference>
<protein>
    <submittedName>
        <fullName evidence="2">Uncharacterized protein</fullName>
    </submittedName>
</protein>
<dbReference type="Proteomes" id="UP000023772">
    <property type="component" value="Chromosome"/>
</dbReference>
<reference evidence="2 4" key="2">
    <citation type="submission" date="2016-10" db="EMBL/GenBank/DDBJ databases">
        <authorList>
            <person name="de Groot N.N."/>
        </authorList>
    </citation>
    <scope>NUCLEOTIDE SEQUENCE [LARGE SCALE GENOMIC DNA]</scope>
    <source>
        <strain evidence="2 4">DSM 25947</strain>
    </source>
</reference>
<accession>X5E3T2</accession>
<organism evidence="2 4">
    <name type="scientific">Draconibacterium orientale</name>
    <dbReference type="NCBI Taxonomy" id="1168034"/>
    <lineage>
        <taxon>Bacteria</taxon>
        <taxon>Pseudomonadati</taxon>
        <taxon>Bacteroidota</taxon>
        <taxon>Bacteroidia</taxon>
        <taxon>Marinilabiliales</taxon>
        <taxon>Prolixibacteraceae</taxon>
        <taxon>Draconibacterium</taxon>
    </lineage>
</organism>
<sequence length="108" mass="12950">MNFWRVLKLVLFLSVTEYASPLLKCKKIQLDRDFGENPFNFEQLAWEAEDVLNLIPFVCHLINELLVTKRFICIDSKLLLKLIKWIRCYYLYFYAGEFITSLCIMESR</sequence>
<reference evidence="1 3" key="1">
    <citation type="submission" date="2014-03" db="EMBL/GenBank/DDBJ databases">
        <title>Complete genome sequence of a deeply braunched marine Bacteroidia bacterium Draconibacterium orientale type strain FH5T.</title>
        <authorList>
            <person name="Li X."/>
            <person name="Wang X."/>
            <person name="Xie Z."/>
            <person name="Du Z."/>
            <person name="Chen G."/>
        </authorList>
    </citation>
    <scope>NUCLEOTIDE SEQUENCE [LARGE SCALE GENOMIC DNA]</scope>
    <source>
        <strain evidence="1 3">FH5</strain>
    </source>
</reference>
<proteinExistence type="predicted"/>
<name>X5E3T2_9BACT</name>
<evidence type="ECO:0000313" key="4">
    <source>
        <dbReference type="Proteomes" id="UP000181981"/>
    </source>
</evidence>
<evidence type="ECO:0000313" key="1">
    <source>
        <dbReference type="EMBL" id="AHW62120.1"/>
    </source>
</evidence>
<evidence type="ECO:0000313" key="3">
    <source>
        <dbReference type="Proteomes" id="UP000023772"/>
    </source>
</evidence>
<dbReference type="KEGG" id="dori:FH5T_15735"/>
<keyword evidence="3" id="KW-1185">Reference proteome</keyword>
<dbReference type="EMBL" id="CP007451">
    <property type="protein sequence ID" value="AHW62120.1"/>
    <property type="molecule type" value="Genomic_DNA"/>
</dbReference>
<dbReference type="Proteomes" id="UP000181981">
    <property type="component" value="Unassembled WGS sequence"/>
</dbReference>
<dbReference type="HOGENOM" id="CLU_2192841_0_0_10"/>
<evidence type="ECO:0000313" key="2">
    <source>
        <dbReference type="EMBL" id="SET04763.1"/>
    </source>
</evidence>